<evidence type="ECO:0000259" key="8">
    <source>
        <dbReference type="PROSITE" id="PS50030"/>
    </source>
</evidence>
<dbReference type="PANTHER" id="PTHR10621">
    <property type="entry name" value="UV EXCISION REPAIR PROTEIN RAD23"/>
    <property type="match status" value="1"/>
</dbReference>
<evidence type="ECO:0000256" key="4">
    <source>
        <dbReference type="ARBA" id="ARBA00023204"/>
    </source>
</evidence>
<dbReference type="Pfam" id="PF00240">
    <property type="entry name" value="ubiquitin"/>
    <property type="match status" value="1"/>
</dbReference>
<dbReference type="GO" id="GO:0006289">
    <property type="term" value="P:nucleotide-excision repair"/>
    <property type="evidence" value="ECO:0007669"/>
    <property type="project" value="UniProtKB-UniRule"/>
</dbReference>
<dbReference type="Pfam" id="PF09280">
    <property type="entry name" value="XPC-binding"/>
    <property type="match status" value="1"/>
</dbReference>
<dbReference type="InterPro" id="IPR015940">
    <property type="entry name" value="UBA"/>
</dbReference>
<dbReference type="PROSITE" id="PS50053">
    <property type="entry name" value="UBIQUITIN_2"/>
    <property type="match status" value="1"/>
</dbReference>
<comment type="caution">
    <text evidence="10">The sequence shown here is derived from an EMBL/GenBank/DDBJ whole genome shotgun (WGS) entry which is preliminary data.</text>
</comment>
<evidence type="ECO:0000256" key="1">
    <source>
        <dbReference type="ARBA" id="ARBA00009878"/>
    </source>
</evidence>
<feature type="domain" description="UBA" evidence="8">
    <location>
        <begin position="337"/>
        <end position="378"/>
    </location>
</feature>
<dbReference type="Pfam" id="PF00627">
    <property type="entry name" value="UBA"/>
    <property type="match status" value="2"/>
</dbReference>
<feature type="domain" description="Ubiquitin-like" evidence="9">
    <location>
        <begin position="1"/>
        <end position="79"/>
    </location>
</feature>
<dbReference type="InterPro" id="IPR015360">
    <property type="entry name" value="XPC-bd"/>
</dbReference>
<evidence type="ECO:0000256" key="3">
    <source>
        <dbReference type="ARBA" id="ARBA00022763"/>
    </source>
</evidence>
<comment type="similarity">
    <text evidence="1 6">Belongs to the RAD23 family.</text>
</comment>
<dbReference type="Proteomes" id="UP001237642">
    <property type="component" value="Unassembled WGS sequence"/>
</dbReference>
<keyword evidence="5 6" id="KW-0539">Nucleus</keyword>
<dbReference type="GO" id="GO:0003684">
    <property type="term" value="F:damaged DNA binding"/>
    <property type="evidence" value="ECO:0007669"/>
    <property type="project" value="UniProtKB-UniRule"/>
</dbReference>
<feature type="domain" description="UBA" evidence="8">
    <location>
        <begin position="156"/>
        <end position="199"/>
    </location>
</feature>
<dbReference type="PANTHER" id="PTHR10621:SF46">
    <property type="entry name" value="UBIQUITIN RECEPTOR RAD23"/>
    <property type="match status" value="1"/>
</dbReference>
<dbReference type="InterPro" id="IPR004806">
    <property type="entry name" value="Rad23"/>
</dbReference>
<gene>
    <name evidence="10" type="ORF">POM88_018148</name>
</gene>
<comment type="function">
    <text evidence="6">Multiubiquitin chain receptor involved in modulation of proteasomal degradation. Involved in nucleotide excision repair.</text>
</comment>
<evidence type="ECO:0000313" key="11">
    <source>
        <dbReference type="Proteomes" id="UP001237642"/>
    </source>
</evidence>
<keyword evidence="6" id="KW-0963">Cytoplasm</keyword>
<keyword evidence="2" id="KW-0677">Repeat</keyword>
<dbReference type="GO" id="GO:0043161">
    <property type="term" value="P:proteasome-mediated ubiquitin-dependent protein catabolic process"/>
    <property type="evidence" value="ECO:0007669"/>
    <property type="project" value="UniProtKB-UniRule"/>
</dbReference>
<feature type="region of interest" description="Disordered" evidence="7">
    <location>
        <begin position="78"/>
        <end position="120"/>
    </location>
</feature>
<dbReference type="CDD" id="cd14379">
    <property type="entry name" value="UBA1_Rad23_plant"/>
    <property type="match status" value="1"/>
</dbReference>
<evidence type="ECO:0000256" key="2">
    <source>
        <dbReference type="ARBA" id="ARBA00022737"/>
    </source>
</evidence>
<dbReference type="CDD" id="cd01805">
    <property type="entry name" value="Ubl_Rad23"/>
    <property type="match status" value="1"/>
</dbReference>
<feature type="region of interest" description="Disordered" evidence="7">
    <location>
        <begin position="206"/>
        <end position="228"/>
    </location>
</feature>
<evidence type="ECO:0000256" key="6">
    <source>
        <dbReference type="RuleBase" id="RU367049"/>
    </source>
</evidence>
<organism evidence="10 11">
    <name type="scientific">Heracleum sosnowskyi</name>
    <dbReference type="NCBI Taxonomy" id="360622"/>
    <lineage>
        <taxon>Eukaryota</taxon>
        <taxon>Viridiplantae</taxon>
        <taxon>Streptophyta</taxon>
        <taxon>Embryophyta</taxon>
        <taxon>Tracheophyta</taxon>
        <taxon>Spermatophyta</taxon>
        <taxon>Magnoliopsida</taxon>
        <taxon>eudicotyledons</taxon>
        <taxon>Gunneridae</taxon>
        <taxon>Pentapetalae</taxon>
        <taxon>asterids</taxon>
        <taxon>campanulids</taxon>
        <taxon>Apiales</taxon>
        <taxon>Apiaceae</taxon>
        <taxon>Apioideae</taxon>
        <taxon>apioid superclade</taxon>
        <taxon>Tordylieae</taxon>
        <taxon>Tordyliinae</taxon>
        <taxon>Heracleum</taxon>
    </lineage>
</organism>
<evidence type="ECO:0000259" key="9">
    <source>
        <dbReference type="PROSITE" id="PS50053"/>
    </source>
</evidence>
<dbReference type="GO" id="GO:0005654">
    <property type="term" value="C:nucleoplasm"/>
    <property type="evidence" value="ECO:0007669"/>
    <property type="project" value="TreeGrafter"/>
</dbReference>
<dbReference type="Gene3D" id="1.10.10.540">
    <property type="entry name" value="XPC-binding domain"/>
    <property type="match status" value="1"/>
</dbReference>
<dbReference type="NCBIfam" id="TIGR00601">
    <property type="entry name" value="rad23"/>
    <property type="match status" value="1"/>
</dbReference>
<dbReference type="SUPFAM" id="SSF46934">
    <property type="entry name" value="UBA-like"/>
    <property type="match status" value="2"/>
</dbReference>
<keyword evidence="4 6" id="KW-0234">DNA repair</keyword>
<dbReference type="GO" id="GO:0070628">
    <property type="term" value="F:proteasome binding"/>
    <property type="evidence" value="ECO:0007669"/>
    <property type="project" value="TreeGrafter"/>
</dbReference>
<dbReference type="Gene3D" id="3.10.20.90">
    <property type="entry name" value="Phosphatidylinositol 3-kinase Catalytic Subunit, Chain A, domain 1"/>
    <property type="match status" value="1"/>
</dbReference>
<dbReference type="InterPro" id="IPR036353">
    <property type="entry name" value="XPC-bd_sf"/>
</dbReference>
<evidence type="ECO:0000256" key="5">
    <source>
        <dbReference type="ARBA" id="ARBA00023242"/>
    </source>
</evidence>
<sequence>MKIFVKTLKGSQFDIQVNPHDSVADVKRSIETVQGSDVYPAALQMLIYQGKVLKDGTTLIENNVAENSFVVVMLSKSKSSSGDGSTTSTAAAPKATQTSAAPPSVPASAVTQSPAPTLAAPAPAPAAVVAPAPLATAGRSEANVYDSAASNLVAGSNLEGAVQQILDMGGGTWDRDTVIRALRAAYNNPERAVEYLYSGIPEQAEAPVVAPSPPSGEDATPPGQLPAAAAQPLPIASTGPNANPLDLFPQGLPDMGSNAAGAGNLDFLRNNQQFQSLRAMVQSNPQILQPMLQELGKQNPHLMRLIQEHQADFLQLINEPIEGGENLVGQPQSISVTPEERDAIERLEAMGFDRDLVLEVFFACNKNEELAANYLLDHMNEFE</sequence>
<dbReference type="Gene3D" id="1.10.8.10">
    <property type="entry name" value="DNA helicase RuvA subunit, C-terminal domain"/>
    <property type="match status" value="2"/>
</dbReference>
<dbReference type="SUPFAM" id="SSF101238">
    <property type="entry name" value="XPC-binding domain"/>
    <property type="match status" value="1"/>
</dbReference>
<dbReference type="SMART" id="SM00727">
    <property type="entry name" value="STI1"/>
    <property type="match status" value="1"/>
</dbReference>
<dbReference type="PRINTS" id="PR01839">
    <property type="entry name" value="RAD23PROTEIN"/>
</dbReference>
<keyword evidence="11" id="KW-1185">Reference proteome</keyword>
<reference evidence="10" key="1">
    <citation type="submission" date="2023-02" db="EMBL/GenBank/DDBJ databases">
        <title>Genome of toxic invasive species Heracleum sosnowskyi carries increased number of genes despite the absence of recent whole-genome duplications.</title>
        <authorList>
            <person name="Schelkunov M."/>
            <person name="Shtratnikova V."/>
            <person name="Makarenko M."/>
            <person name="Klepikova A."/>
            <person name="Omelchenko D."/>
            <person name="Novikova G."/>
            <person name="Obukhova E."/>
            <person name="Bogdanov V."/>
            <person name="Penin A."/>
            <person name="Logacheva M."/>
        </authorList>
    </citation>
    <scope>NUCLEOTIDE SEQUENCE</scope>
    <source>
        <strain evidence="10">Hsosn_3</strain>
        <tissue evidence="10">Leaf</tissue>
    </source>
</reference>
<evidence type="ECO:0000256" key="7">
    <source>
        <dbReference type="SAM" id="MobiDB-lite"/>
    </source>
</evidence>
<dbReference type="PROSITE" id="PS50030">
    <property type="entry name" value="UBA"/>
    <property type="match status" value="2"/>
</dbReference>
<name>A0AAD8MUG2_9APIA</name>
<dbReference type="InterPro" id="IPR006636">
    <property type="entry name" value="STI1_HS-bd"/>
</dbReference>
<dbReference type="EMBL" id="JAUIZM010000004">
    <property type="protein sequence ID" value="KAK1389970.1"/>
    <property type="molecule type" value="Genomic_DNA"/>
</dbReference>
<feature type="compositionally biased region" description="Low complexity" evidence="7">
    <location>
        <begin position="219"/>
        <end position="228"/>
    </location>
</feature>
<accession>A0AAD8MUG2</accession>
<dbReference type="FunFam" id="1.10.8.10:FF:000003">
    <property type="entry name" value="UV excision repair protein RAD23 homolog"/>
    <property type="match status" value="1"/>
</dbReference>
<dbReference type="GO" id="GO:0043130">
    <property type="term" value="F:ubiquitin binding"/>
    <property type="evidence" value="ECO:0007669"/>
    <property type="project" value="UniProtKB-UniRule"/>
</dbReference>
<protein>
    <recommendedName>
        <fullName evidence="6">Ubiquitin receptor RAD23</fullName>
    </recommendedName>
    <alternativeName>
        <fullName evidence="6">DNA repair protein RAD23</fullName>
    </alternativeName>
</protein>
<dbReference type="SMART" id="SM00213">
    <property type="entry name" value="UBQ"/>
    <property type="match status" value="1"/>
</dbReference>
<keyword evidence="3 6" id="KW-0227">DNA damage</keyword>
<keyword evidence="10" id="KW-0675">Receptor</keyword>
<dbReference type="FunFam" id="1.10.10.540:FF:000001">
    <property type="entry name" value="UV excision repair protein RAD23 B"/>
    <property type="match status" value="1"/>
</dbReference>
<dbReference type="FunFam" id="3.10.20.90:FF:000069">
    <property type="entry name" value="UV excision repair protein RAD23"/>
    <property type="match status" value="1"/>
</dbReference>
<dbReference type="FunFam" id="1.10.8.10:FF:000002">
    <property type="entry name" value="UV excision repair protein RAD23 homolog"/>
    <property type="match status" value="1"/>
</dbReference>
<proteinExistence type="inferred from homology"/>
<dbReference type="InterPro" id="IPR000626">
    <property type="entry name" value="Ubiquitin-like_dom"/>
</dbReference>
<dbReference type="InterPro" id="IPR029071">
    <property type="entry name" value="Ubiquitin-like_domsf"/>
</dbReference>
<comment type="subcellular location">
    <subcellularLocation>
        <location evidence="6">Nucleus</location>
    </subcellularLocation>
    <subcellularLocation>
        <location evidence="6">Cytoplasm</location>
    </subcellularLocation>
</comment>
<dbReference type="GO" id="GO:0031593">
    <property type="term" value="F:polyubiquitin modification-dependent protein binding"/>
    <property type="evidence" value="ECO:0007669"/>
    <property type="project" value="UniProtKB-UniRule"/>
</dbReference>
<dbReference type="GO" id="GO:0005829">
    <property type="term" value="C:cytosol"/>
    <property type="evidence" value="ECO:0007669"/>
    <property type="project" value="TreeGrafter"/>
</dbReference>
<evidence type="ECO:0000313" key="10">
    <source>
        <dbReference type="EMBL" id="KAK1389970.1"/>
    </source>
</evidence>
<dbReference type="AlphaFoldDB" id="A0AAD8MUG2"/>
<dbReference type="SUPFAM" id="SSF54236">
    <property type="entry name" value="Ubiquitin-like"/>
    <property type="match status" value="1"/>
</dbReference>
<dbReference type="SMART" id="SM00165">
    <property type="entry name" value="UBA"/>
    <property type="match status" value="2"/>
</dbReference>
<dbReference type="InterPro" id="IPR009060">
    <property type="entry name" value="UBA-like_sf"/>
</dbReference>
<reference evidence="10" key="2">
    <citation type="submission" date="2023-05" db="EMBL/GenBank/DDBJ databases">
        <authorList>
            <person name="Schelkunov M.I."/>
        </authorList>
    </citation>
    <scope>NUCLEOTIDE SEQUENCE</scope>
    <source>
        <strain evidence="10">Hsosn_3</strain>
        <tissue evidence="10">Leaf</tissue>
    </source>
</reference>